<dbReference type="Proteomes" id="UP001328107">
    <property type="component" value="Unassembled WGS sequence"/>
</dbReference>
<accession>A0AAN5DFZ9</accession>
<dbReference type="EMBL" id="BTRK01000006">
    <property type="protein sequence ID" value="GMR61089.1"/>
    <property type="molecule type" value="Genomic_DNA"/>
</dbReference>
<comment type="caution">
    <text evidence="1">The sequence shown here is derived from an EMBL/GenBank/DDBJ whole genome shotgun (WGS) entry which is preliminary data.</text>
</comment>
<feature type="non-terminal residue" evidence="1">
    <location>
        <position position="1"/>
    </location>
</feature>
<evidence type="ECO:0000313" key="2">
    <source>
        <dbReference type="Proteomes" id="UP001328107"/>
    </source>
</evidence>
<proteinExistence type="predicted"/>
<evidence type="ECO:0000313" key="1">
    <source>
        <dbReference type="EMBL" id="GMR61089.1"/>
    </source>
</evidence>
<name>A0AAN5DFZ9_9BILA</name>
<sequence length="114" mass="12529">VGIVPGGSQFFSLRPLHPIMISARSCLLISFTLAHVHLTSTRVIQPHKVRAGQDTFYIHGEQLQLARSMLKAYNQSIPMEAAIACKRQHATVCPSPSADGSHRCINIGDICDHR</sequence>
<feature type="non-terminal residue" evidence="1">
    <location>
        <position position="114"/>
    </location>
</feature>
<gene>
    <name evidence="1" type="ORF">PMAYCL1PPCAC_31284</name>
</gene>
<dbReference type="AlphaFoldDB" id="A0AAN5DFZ9"/>
<protein>
    <submittedName>
        <fullName evidence="1">Uncharacterized protein</fullName>
    </submittedName>
</protein>
<reference evidence="2" key="1">
    <citation type="submission" date="2022-10" db="EMBL/GenBank/DDBJ databases">
        <title>Genome assembly of Pristionchus species.</title>
        <authorList>
            <person name="Yoshida K."/>
            <person name="Sommer R.J."/>
        </authorList>
    </citation>
    <scope>NUCLEOTIDE SEQUENCE [LARGE SCALE GENOMIC DNA]</scope>
    <source>
        <strain evidence="2">RS5460</strain>
    </source>
</reference>
<organism evidence="1 2">
    <name type="scientific">Pristionchus mayeri</name>
    <dbReference type="NCBI Taxonomy" id="1317129"/>
    <lineage>
        <taxon>Eukaryota</taxon>
        <taxon>Metazoa</taxon>
        <taxon>Ecdysozoa</taxon>
        <taxon>Nematoda</taxon>
        <taxon>Chromadorea</taxon>
        <taxon>Rhabditida</taxon>
        <taxon>Rhabditina</taxon>
        <taxon>Diplogasteromorpha</taxon>
        <taxon>Diplogasteroidea</taxon>
        <taxon>Neodiplogasteridae</taxon>
        <taxon>Pristionchus</taxon>
    </lineage>
</organism>
<keyword evidence="2" id="KW-1185">Reference proteome</keyword>